<dbReference type="Proteomes" id="UP000217790">
    <property type="component" value="Unassembled WGS sequence"/>
</dbReference>
<dbReference type="GO" id="GO:0005737">
    <property type="term" value="C:cytoplasm"/>
    <property type="evidence" value="ECO:0007669"/>
    <property type="project" value="TreeGrafter"/>
</dbReference>
<evidence type="ECO:0000259" key="2">
    <source>
        <dbReference type="Pfam" id="PF00656"/>
    </source>
</evidence>
<keyword evidence="4" id="KW-1185">Reference proteome</keyword>
<dbReference type="PANTHER" id="PTHR48104">
    <property type="entry name" value="METACASPASE-4"/>
    <property type="match status" value="1"/>
</dbReference>
<proteinExistence type="inferred from homology"/>
<gene>
    <name evidence="3" type="ORF">ARMGADRAFT_1067350</name>
</gene>
<name>A0A2H3CT26_ARMGA</name>
<reference evidence="4" key="1">
    <citation type="journal article" date="2017" name="Nat. Ecol. Evol.">
        <title>Genome expansion and lineage-specific genetic innovations in the forest pathogenic fungi Armillaria.</title>
        <authorList>
            <person name="Sipos G."/>
            <person name="Prasanna A.N."/>
            <person name="Walter M.C."/>
            <person name="O'Connor E."/>
            <person name="Balint B."/>
            <person name="Krizsan K."/>
            <person name="Kiss B."/>
            <person name="Hess J."/>
            <person name="Varga T."/>
            <person name="Slot J."/>
            <person name="Riley R."/>
            <person name="Boka B."/>
            <person name="Rigling D."/>
            <person name="Barry K."/>
            <person name="Lee J."/>
            <person name="Mihaltcheva S."/>
            <person name="LaButti K."/>
            <person name="Lipzen A."/>
            <person name="Waldron R."/>
            <person name="Moloney N.M."/>
            <person name="Sperisen C."/>
            <person name="Kredics L."/>
            <person name="Vagvoelgyi C."/>
            <person name="Patrignani A."/>
            <person name="Fitzpatrick D."/>
            <person name="Nagy I."/>
            <person name="Doyle S."/>
            <person name="Anderson J.B."/>
            <person name="Grigoriev I.V."/>
            <person name="Gueldener U."/>
            <person name="Muensterkoetter M."/>
            <person name="Nagy L.G."/>
        </authorList>
    </citation>
    <scope>NUCLEOTIDE SEQUENCE [LARGE SCALE GENOMIC DNA]</scope>
    <source>
        <strain evidence="4">Ar21-2</strain>
    </source>
</reference>
<dbReference type="InterPro" id="IPR050452">
    <property type="entry name" value="Metacaspase"/>
</dbReference>
<dbReference type="PANTHER" id="PTHR48104:SF30">
    <property type="entry name" value="METACASPASE-1"/>
    <property type="match status" value="1"/>
</dbReference>
<organism evidence="3 4">
    <name type="scientific">Armillaria gallica</name>
    <name type="common">Bulbous honey fungus</name>
    <name type="synonym">Armillaria bulbosa</name>
    <dbReference type="NCBI Taxonomy" id="47427"/>
    <lineage>
        <taxon>Eukaryota</taxon>
        <taxon>Fungi</taxon>
        <taxon>Dikarya</taxon>
        <taxon>Basidiomycota</taxon>
        <taxon>Agaricomycotina</taxon>
        <taxon>Agaricomycetes</taxon>
        <taxon>Agaricomycetidae</taxon>
        <taxon>Agaricales</taxon>
        <taxon>Marasmiineae</taxon>
        <taxon>Physalacriaceae</taxon>
        <taxon>Armillaria</taxon>
    </lineage>
</organism>
<dbReference type="EMBL" id="KZ293697">
    <property type="protein sequence ID" value="PBK84594.1"/>
    <property type="molecule type" value="Genomic_DNA"/>
</dbReference>
<dbReference type="OMA" id="YKACHQK"/>
<evidence type="ECO:0000313" key="3">
    <source>
        <dbReference type="EMBL" id="PBK84594.1"/>
    </source>
</evidence>
<dbReference type="InterPro" id="IPR011600">
    <property type="entry name" value="Pept_C14_caspase"/>
</dbReference>
<dbReference type="InParanoid" id="A0A2H3CT26"/>
<dbReference type="AlphaFoldDB" id="A0A2H3CT26"/>
<sequence length="525" mass="57931">MADLPFTSMNAEAAVGGSRSSKEVNTDTTIVDSDISSVHANHSDQGLLSHEQLGPGHDVPAHNVWQAITLMVSTLWSAITANFREILCIDPRSQYHVLLDPASETSVKGFTPAAYSAGDGKKTVSDTIQDPQRQPTTEEITTDYGAVLQEARLQAFSLNNSRASKYYKACHQKFANLSQAAYKTRFHPPKVVAKLKKPLFLFSGQRSSHGSKPDGHQIWAVLIGIDGYENPLRGCIADVQIIEDYLTSVLRIPKERIQHLLGKSSDDFSTHTPHNNSLPTRANIIDTLLGLSTNPKINKGDSIIIYFSGHGSSYHCPDCHSTIFQSHAPDSSAEAALAKECYRHRCPIEALCPIDRGIPDAQGTCIPDISDREINNILTHIYYAKDARITVILDCCHGGGTTRAPLSGHARTAESLPYGSFVRMLNSAKDRMGDWHGYRDVWAEDWTPNMDSHVVLAACKDYEFAREWKDENGYSGVFTQALVKALKSGSLKKETTYFDLLQELPTLSGQTPLLAGKRAHERLWL</sequence>
<accession>A0A2H3CT26</accession>
<dbReference type="GO" id="GO:0006508">
    <property type="term" value="P:proteolysis"/>
    <property type="evidence" value="ECO:0007669"/>
    <property type="project" value="InterPro"/>
</dbReference>
<comment type="similarity">
    <text evidence="1">Belongs to the peptidase C14B family.</text>
</comment>
<evidence type="ECO:0000256" key="1">
    <source>
        <dbReference type="ARBA" id="ARBA00009005"/>
    </source>
</evidence>
<dbReference type="Gene3D" id="3.40.50.1460">
    <property type="match status" value="1"/>
</dbReference>
<dbReference type="OrthoDB" id="3223806at2759"/>
<dbReference type="Pfam" id="PF00656">
    <property type="entry name" value="Peptidase_C14"/>
    <property type="match status" value="1"/>
</dbReference>
<protein>
    <recommendedName>
        <fullName evidence="2">Peptidase C14 caspase domain-containing protein</fullName>
    </recommendedName>
</protein>
<dbReference type="GO" id="GO:0004197">
    <property type="term" value="F:cysteine-type endopeptidase activity"/>
    <property type="evidence" value="ECO:0007669"/>
    <property type="project" value="InterPro"/>
</dbReference>
<feature type="domain" description="Peptidase C14 caspase" evidence="2">
    <location>
        <begin position="219"/>
        <end position="502"/>
    </location>
</feature>
<evidence type="ECO:0000313" key="4">
    <source>
        <dbReference type="Proteomes" id="UP000217790"/>
    </source>
</evidence>